<evidence type="ECO:0000256" key="10">
    <source>
        <dbReference type="ARBA" id="ARBA00057514"/>
    </source>
</evidence>
<evidence type="ECO:0000256" key="9">
    <source>
        <dbReference type="ARBA" id="ARBA00034045"/>
    </source>
</evidence>
<feature type="active site" evidence="12">
    <location>
        <position position="179"/>
    </location>
</feature>
<evidence type="ECO:0000256" key="3">
    <source>
        <dbReference type="ARBA" id="ARBA00013095"/>
    </source>
</evidence>
<dbReference type="InterPro" id="IPR043580">
    <property type="entry name" value="CUTINASE_1"/>
</dbReference>
<gene>
    <name evidence="16" type="ORF">BDZ85DRAFT_165483</name>
</gene>
<evidence type="ECO:0000313" key="17">
    <source>
        <dbReference type="Proteomes" id="UP000799538"/>
    </source>
</evidence>
<keyword evidence="7 14" id="KW-0378">Hydrolase</keyword>
<feature type="chain" id="PRO_5025386684" description="Cutinase" evidence="15">
    <location>
        <begin position="16"/>
        <end position="206"/>
    </location>
</feature>
<dbReference type="InterPro" id="IPR029058">
    <property type="entry name" value="AB_hydrolase_fold"/>
</dbReference>
<dbReference type="OrthoDB" id="3225429at2759"/>
<evidence type="ECO:0000256" key="13">
    <source>
        <dbReference type="PIRSR" id="PIRSR611150-2"/>
    </source>
</evidence>
<dbReference type="FunFam" id="3.40.50.1820:FF:000235">
    <property type="entry name" value="Cutinase 1"/>
    <property type="match status" value="1"/>
</dbReference>
<dbReference type="SUPFAM" id="SSF53474">
    <property type="entry name" value="alpha/beta-Hydrolases"/>
    <property type="match status" value="1"/>
</dbReference>
<comment type="function">
    <text evidence="10">Catalyzes the hydrolysis of complex carboxylic polyesters found in the cell wall of plants. Degrades cutin, a macromolecule that forms the structure of the plant cuticle. Allows pathogenic fungi to penetrate through the cuticular barrier into the host plant during the initial stage of fungal infection.</text>
</comment>
<dbReference type="Proteomes" id="UP000799538">
    <property type="component" value="Unassembled WGS sequence"/>
</dbReference>
<organism evidence="16 17">
    <name type="scientific">Elsinoe ampelina</name>
    <dbReference type="NCBI Taxonomy" id="302913"/>
    <lineage>
        <taxon>Eukaryota</taxon>
        <taxon>Fungi</taxon>
        <taxon>Dikarya</taxon>
        <taxon>Ascomycota</taxon>
        <taxon>Pezizomycotina</taxon>
        <taxon>Dothideomycetes</taxon>
        <taxon>Dothideomycetidae</taxon>
        <taxon>Myriangiales</taxon>
        <taxon>Elsinoaceae</taxon>
        <taxon>Elsinoe</taxon>
    </lineage>
</organism>
<dbReference type="AlphaFoldDB" id="A0A6A6G7K4"/>
<evidence type="ECO:0000256" key="11">
    <source>
        <dbReference type="ARBA" id="ARBA00074522"/>
    </source>
</evidence>
<evidence type="ECO:0000256" key="1">
    <source>
        <dbReference type="ARBA" id="ARBA00004613"/>
    </source>
</evidence>
<dbReference type="InterPro" id="IPR000675">
    <property type="entry name" value="Cutinase/axe"/>
</dbReference>
<dbReference type="GO" id="GO:0005576">
    <property type="term" value="C:extracellular region"/>
    <property type="evidence" value="ECO:0007669"/>
    <property type="project" value="UniProtKB-SubCell"/>
</dbReference>
<dbReference type="GO" id="GO:0016052">
    <property type="term" value="P:carbohydrate catabolic process"/>
    <property type="evidence" value="ECO:0007669"/>
    <property type="project" value="TreeGrafter"/>
</dbReference>
<dbReference type="InterPro" id="IPR043579">
    <property type="entry name" value="CUTINASE_2"/>
</dbReference>
<feature type="active site" description="Proton donor/acceptor" evidence="12">
    <location>
        <position position="192"/>
    </location>
</feature>
<feature type="signal peptide" evidence="15">
    <location>
        <begin position="1"/>
        <end position="15"/>
    </location>
</feature>
<sequence length="206" mass="21249">MKVASIIAIAGLASASPISLNKRHTSNELEQGQCRDVTFIMARASTEPGNMGASTGPATCSGLKRALGQDKVACQGVGGPYTAGLADNALPRGSSPAAIREAGRLISLAASKCPQTSIVVGGYSQGTAVMHAAVSDLQPAVKERVDGAVMYGDTRNQQDRGQIPNFPREKVKIFCEAGDGVCRGTLAVTAAHFAYSDDVAPAVQFL</sequence>
<comment type="catalytic activity">
    <reaction evidence="9 14">
        <text>cutin + H2O = cutin monomers.</text>
        <dbReference type="EC" id="3.1.1.74"/>
    </reaction>
</comment>
<evidence type="ECO:0000256" key="12">
    <source>
        <dbReference type="PIRSR" id="PIRSR611150-1"/>
    </source>
</evidence>
<dbReference type="PRINTS" id="PR00129">
    <property type="entry name" value="CUTINASE"/>
</dbReference>
<dbReference type="EC" id="3.1.1.74" evidence="3 14"/>
<dbReference type="GO" id="GO:0050525">
    <property type="term" value="F:cutinase activity"/>
    <property type="evidence" value="ECO:0007669"/>
    <property type="project" value="UniProtKB-UniRule"/>
</dbReference>
<keyword evidence="4 14" id="KW-0719">Serine esterase</keyword>
<protein>
    <recommendedName>
        <fullName evidence="11 14">Cutinase</fullName>
        <ecNumber evidence="3 14">3.1.1.74</ecNumber>
    </recommendedName>
</protein>
<evidence type="ECO:0000256" key="7">
    <source>
        <dbReference type="ARBA" id="ARBA00022801"/>
    </source>
</evidence>
<evidence type="ECO:0000256" key="6">
    <source>
        <dbReference type="ARBA" id="ARBA00022729"/>
    </source>
</evidence>
<feature type="non-terminal residue" evidence="16">
    <location>
        <position position="206"/>
    </location>
</feature>
<dbReference type="Pfam" id="PF01083">
    <property type="entry name" value="Cutinase"/>
    <property type="match status" value="1"/>
</dbReference>
<keyword evidence="5 14" id="KW-0964">Secreted</keyword>
<evidence type="ECO:0000313" key="16">
    <source>
        <dbReference type="EMBL" id="KAF2221634.1"/>
    </source>
</evidence>
<comment type="similarity">
    <text evidence="2 14">Belongs to the cutinase family.</text>
</comment>
<dbReference type="InterPro" id="IPR011150">
    <property type="entry name" value="Cutinase_monf"/>
</dbReference>
<dbReference type="EMBL" id="ML992510">
    <property type="protein sequence ID" value="KAF2221634.1"/>
    <property type="molecule type" value="Genomic_DNA"/>
</dbReference>
<evidence type="ECO:0000256" key="5">
    <source>
        <dbReference type="ARBA" id="ARBA00022525"/>
    </source>
</evidence>
<dbReference type="PROSITE" id="PS00155">
    <property type="entry name" value="CUTINASE_1"/>
    <property type="match status" value="1"/>
</dbReference>
<name>A0A6A6G7K4_9PEZI</name>
<feature type="disulfide bond" evidence="13">
    <location>
        <begin position="175"/>
        <end position="182"/>
    </location>
</feature>
<feature type="active site" description="Nucleophile" evidence="12">
    <location>
        <position position="124"/>
    </location>
</feature>
<feature type="disulfide bond" evidence="13">
    <location>
        <begin position="34"/>
        <end position="113"/>
    </location>
</feature>
<evidence type="ECO:0000256" key="2">
    <source>
        <dbReference type="ARBA" id="ARBA00007534"/>
    </source>
</evidence>
<accession>A0A6A6G7K4</accession>
<evidence type="ECO:0000256" key="14">
    <source>
        <dbReference type="RuleBase" id="RU361263"/>
    </source>
</evidence>
<keyword evidence="6 15" id="KW-0732">Signal</keyword>
<reference evidence="17" key="1">
    <citation type="journal article" date="2020" name="Stud. Mycol.">
        <title>101 Dothideomycetes genomes: A test case for predicting lifestyles and emergence of pathogens.</title>
        <authorList>
            <person name="Haridas S."/>
            <person name="Albert R."/>
            <person name="Binder M."/>
            <person name="Bloem J."/>
            <person name="LaButti K."/>
            <person name="Salamov A."/>
            <person name="Andreopoulos B."/>
            <person name="Baker S."/>
            <person name="Barry K."/>
            <person name="Bills G."/>
            <person name="Bluhm B."/>
            <person name="Cannon C."/>
            <person name="Castanera R."/>
            <person name="Culley D."/>
            <person name="Daum C."/>
            <person name="Ezra D."/>
            <person name="Gonzalez J."/>
            <person name="Henrissat B."/>
            <person name="Kuo A."/>
            <person name="Liang C."/>
            <person name="Lipzen A."/>
            <person name="Lutzoni F."/>
            <person name="Magnuson J."/>
            <person name="Mondo S."/>
            <person name="Nolan M."/>
            <person name="Ohm R."/>
            <person name="Pangilinan J."/>
            <person name="Park H.-J."/>
            <person name="Ramirez L."/>
            <person name="Alfaro M."/>
            <person name="Sun H."/>
            <person name="Tritt A."/>
            <person name="Yoshinaga Y."/>
            <person name="Zwiers L.-H."/>
            <person name="Turgeon B."/>
            <person name="Goodwin S."/>
            <person name="Spatafora J."/>
            <person name="Crous P."/>
            <person name="Grigoriev I."/>
        </authorList>
    </citation>
    <scope>NUCLEOTIDE SEQUENCE [LARGE SCALE GENOMIC DNA]</scope>
    <source>
        <strain evidence="17">CECT 20119</strain>
    </source>
</reference>
<dbReference type="PROSITE" id="PS00931">
    <property type="entry name" value="CUTINASE_2"/>
    <property type="match status" value="1"/>
</dbReference>
<evidence type="ECO:0000256" key="4">
    <source>
        <dbReference type="ARBA" id="ARBA00022487"/>
    </source>
</evidence>
<evidence type="ECO:0000256" key="15">
    <source>
        <dbReference type="SAM" id="SignalP"/>
    </source>
</evidence>
<keyword evidence="8 13" id="KW-1015">Disulfide bond</keyword>
<dbReference type="Gene3D" id="3.40.50.1820">
    <property type="entry name" value="alpha/beta hydrolase"/>
    <property type="match status" value="1"/>
</dbReference>
<keyword evidence="17" id="KW-1185">Reference proteome</keyword>
<proteinExistence type="inferred from homology"/>
<comment type="subcellular location">
    <subcellularLocation>
        <location evidence="1 14">Secreted</location>
    </subcellularLocation>
</comment>
<dbReference type="SMART" id="SM01110">
    <property type="entry name" value="Cutinase"/>
    <property type="match status" value="1"/>
</dbReference>
<dbReference type="PANTHER" id="PTHR48250">
    <property type="entry name" value="CUTINASE 2-RELATED"/>
    <property type="match status" value="1"/>
</dbReference>
<dbReference type="PANTHER" id="PTHR48250:SF3">
    <property type="entry name" value="CUTINASE 1-RELATED"/>
    <property type="match status" value="1"/>
</dbReference>
<evidence type="ECO:0000256" key="8">
    <source>
        <dbReference type="ARBA" id="ARBA00023157"/>
    </source>
</evidence>